<sequence>MASSVDQKRLKATKFPPEFDKKVDIEKVNIDLMKKWIANRITTILGDEDDIVVETCYNLIEQNQFPKIKEIQIQLTGFLNKDTAPFCKELWDLMLSAQDSPMGVPRELLEAKKAELQQEQLSKAAADARRAEEQAQNAMVNAFRESERSDRPERGRGGGGRYRGSDRRGRGRDFDRGVPRREHDSRSPPRRRPSPPTRERDIPRPPSLTLGQSFCISTTSSYTSLTIVRTLSISTAQASNAAFSVN</sequence>
<feature type="region of interest" description="Disordered" evidence="2">
    <location>
        <begin position="120"/>
        <end position="212"/>
    </location>
</feature>
<reference evidence="4 5" key="1">
    <citation type="submission" date="2024-09" db="EMBL/GenBank/DDBJ databases">
        <title>T2T genomes of carrot and Alternaria dauci and their utility for understanding host-pathogen interaction during carrot leaf blight disease.</title>
        <authorList>
            <person name="Liu W."/>
            <person name="Xu S."/>
            <person name="Ou C."/>
            <person name="Liu X."/>
            <person name="Zhuang F."/>
            <person name="Deng X.W."/>
        </authorList>
    </citation>
    <scope>NUCLEOTIDE SEQUENCE [LARGE SCALE GENOMIC DNA]</scope>
    <source>
        <strain evidence="4 5">A2016</strain>
    </source>
</reference>
<feature type="compositionally biased region" description="Basic and acidic residues" evidence="2">
    <location>
        <begin position="144"/>
        <end position="156"/>
    </location>
</feature>
<feature type="domain" description="PWI" evidence="3">
    <location>
        <begin position="12"/>
        <end position="111"/>
    </location>
</feature>
<dbReference type="RefSeq" id="XP_069305722.1">
    <property type="nucleotide sequence ID" value="XM_069453140.1"/>
</dbReference>
<dbReference type="Pfam" id="PF01480">
    <property type="entry name" value="PWI"/>
    <property type="match status" value="1"/>
</dbReference>
<name>A0ABR3UF83_9PLEO</name>
<proteinExistence type="predicted"/>
<protein>
    <recommendedName>
        <fullName evidence="3">PWI domain-containing protein</fullName>
    </recommendedName>
</protein>
<comment type="caution">
    <text evidence="4">The sequence shown here is derived from an EMBL/GenBank/DDBJ whole genome shotgun (WGS) entry which is preliminary data.</text>
</comment>
<dbReference type="GeneID" id="96087276"/>
<keyword evidence="1" id="KW-0507">mRNA processing</keyword>
<dbReference type="Proteomes" id="UP001578633">
    <property type="component" value="Chromosome 6"/>
</dbReference>
<dbReference type="PROSITE" id="PS51025">
    <property type="entry name" value="PWI"/>
    <property type="match status" value="1"/>
</dbReference>
<dbReference type="InterPro" id="IPR052225">
    <property type="entry name" value="Ser/Arg_repetitive_matrix"/>
</dbReference>
<evidence type="ECO:0000256" key="2">
    <source>
        <dbReference type="SAM" id="MobiDB-lite"/>
    </source>
</evidence>
<keyword evidence="5" id="KW-1185">Reference proteome</keyword>
<dbReference type="EMBL" id="JBHGVX010000006">
    <property type="protein sequence ID" value="KAL1795138.1"/>
    <property type="molecule type" value="Genomic_DNA"/>
</dbReference>
<evidence type="ECO:0000313" key="5">
    <source>
        <dbReference type="Proteomes" id="UP001578633"/>
    </source>
</evidence>
<dbReference type="InterPro" id="IPR036483">
    <property type="entry name" value="PWI_dom_sf"/>
</dbReference>
<evidence type="ECO:0000256" key="1">
    <source>
        <dbReference type="ARBA" id="ARBA00022664"/>
    </source>
</evidence>
<feature type="compositionally biased region" description="Basic and acidic residues" evidence="2">
    <location>
        <begin position="163"/>
        <end position="187"/>
    </location>
</feature>
<dbReference type="InterPro" id="IPR002483">
    <property type="entry name" value="PWI_dom"/>
</dbReference>
<gene>
    <name evidence="4" type="ORF">ACET3X_006954</name>
</gene>
<dbReference type="PANTHER" id="PTHR23148:SF0">
    <property type="entry name" value="SERINE_ARGININE REPETITIVE MATRIX PROTEIN 1"/>
    <property type="match status" value="1"/>
</dbReference>
<organism evidence="4 5">
    <name type="scientific">Alternaria dauci</name>
    <dbReference type="NCBI Taxonomy" id="48095"/>
    <lineage>
        <taxon>Eukaryota</taxon>
        <taxon>Fungi</taxon>
        <taxon>Dikarya</taxon>
        <taxon>Ascomycota</taxon>
        <taxon>Pezizomycotina</taxon>
        <taxon>Dothideomycetes</taxon>
        <taxon>Pleosporomycetidae</taxon>
        <taxon>Pleosporales</taxon>
        <taxon>Pleosporineae</taxon>
        <taxon>Pleosporaceae</taxon>
        <taxon>Alternaria</taxon>
        <taxon>Alternaria sect. Porri</taxon>
    </lineage>
</organism>
<evidence type="ECO:0000259" key="3">
    <source>
        <dbReference type="PROSITE" id="PS51025"/>
    </source>
</evidence>
<dbReference type="SMART" id="SM00311">
    <property type="entry name" value="PWI"/>
    <property type="match status" value="1"/>
</dbReference>
<evidence type="ECO:0000313" key="4">
    <source>
        <dbReference type="EMBL" id="KAL1795138.1"/>
    </source>
</evidence>
<dbReference type="PANTHER" id="PTHR23148">
    <property type="entry name" value="SERINE/ARGININE REGULATED NUCLEAR MATRIX PROTEIN"/>
    <property type="match status" value="1"/>
</dbReference>
<accession>A0ABR3UF83</accession>
<dbReference type="Gene3D" id="1.20.1390.10">
    <property type="entry name" value="PWI domain"/>
    <property type="match status" value="1"/>
</dbReference>
<dbReference type="SUPFAM" id="SSF101233">
    <property type="entry name" value="PWI domain"/>
    <property type="match status" value="1"/>
</dbReference>